<dbReference type="Proteomes" id="UP000032568">
    <property type="component" value="Chromosome"/>
</dbReference>
<dbReference type="EMBL" id="CP059735">
    <property type="protein sequence ID" value="WDE01253.1"/>
    <property type="molecule type" value="Genomic_DNA"/>
</dbReference>
<dbReference type="Pfam" id="PF07715">
    <property type="entry name" value="Plug"/>
    <property type="match status" value="1"/>
</dbReference>
<dbReference type="GO" id="GO:0009279">
    <property type="term" value="C:cell outer membrane"/>
    <property type="evidence" value="ECO:0007669"/>
    <property type="project" value="UniProtKB-SubCell"/>
</dbReference>
<keyword evidence="14" id="KW-1185">Reference proteome</keyword>
<dbReference type="InterPro" id="IPR039426">
    <property type="entry name" value="TonB-dep_rcpt-like"/>
</dbReference>
<accession>A0AAE9YXE0</accession>
<dbReference type="InterPro" id="IPR037066">
    <property type="entry name" value="Plug_dom_sf"/>
</dbReference>
<dbReference type="SUPFAM" id="SSF56935">
    <property type="entry name" value="Porins"/>
    <property type="match status" value="1"/>
</dbReference>
<dbReference type="Gene3D" id="2.170.130.10">
    <property type="entry name" value="TonB-dependent receptor, plug domain"/>
    <property type="match status" value="1"/>
</dbReference>
<dbReference type="InterPro" id="IPR036942">
    <property type="entry name" value="Beta-barrel_TonB_sf"/>
</dbReference>
<dbReference type="InterPro" id="IPR000531">
    <property type="entry name" value="Beta-barrel_TonB"/>
</dbReference>
<evidence type="ECO:0000256" key="1">
    <source>
        <dbReference type="ARBA" id="ARBA00004571"/>
    </source>
</evidence>
<reference evidence="13 14" key="1">
    <citation type="journal article" date="2015" name="Genome Announc.">
        <title>Draft Genome Sequences of Marine Isolates of Thalassomonas viridans and Thalassomonas actiniarum.</title>
        <authorList>
            <person name="Olonade I."/>
            <person name="van Zyl L.J."/>
            <person name="Trindade M."/>
        </authorList>
    </citation>
    <scope>NUCLEOTIDE SEQUENCE [LARGE SCALE GENOMIC DNA]</scope>
    <source>
        <strain evidence="13 14">A5K-106</strain>
    </source>
</reference>
<dbReference type="PROSITE" id="PS52016">
    <property type="entry name" value="TONB_DEPENDENT_REC_3"/>
    <property type="match status" value="1"/>
</dbReference>
<dbReference type="Pfam" id="PF00593">
    <property type="entry name" value="TonB_dep_Rec_b-barrel"/>
    <property type="match status" value="1"/>
</dbReference>
<comment type="subcellular location">
    <subcellularLocation>
        <location evidence="1 8">Cell outer membrane</location>
        <topology evidence="1 8">Multi-pass membrane protein</topology>
    </subcellularLocation>
</comment>
<dbReference type="PANTHER" id="PTHR47234:SF2">
    <property type="entry name" value="TONB-DEPENDENT RECEPTOR"/>
    <property type="match status" value="1"/>
</dbReference>
<evidence type="ECO:0000256" key="4">
    <source>
        <dbReference type="ARBA" id="ARBA00022692"/>
    </source>
</evidence>
<evidence type="ECO:0000256" key="6">
    <source>
        <dbReference type="ARBA" id="ARBA00023136"/>
    </source>
</evidence>
<evidence type="ECO:0000259" key="11">
    <source>
        <dbReference type="Pfam" id="PF00593"/>
    </source>
</evidence>
<reference evidence="13 14" key="2">
    <citation type="journal article" date="2022" name="Mar. Drugs">
        <title>Bioassay-Guided Fractionation Leads to the Detection of Cholic Acid Generated by the Rare Thalassomonas sp.</title>
        <authorList>
            <person name="Pheiffer F."/>
            <person name="Schneider Y.K."/>
            <person name="Hansen E.H."/>
            <person name="Andersen J.H."/>
            <person name="Isaksson J."/>
            <person name="Busche T."/>
            <person name="R C."/>
            <person name="Kalinowski J."/>
            <person name="Zyl L.V."/>
            <person name="Trindade M."/>
        </authorList>
    </citation>
    <scope>NUCLEOTIDE SEQUENCE [LARGE SCALE GENOMIC DNA]</scope>
    <source>
        <strain evidence="13 14">A5K-106</strain>
    </source>
</reference>
<dbReference type="Gene3D" id="2.40.170.20">
    <property type="entry name" value="TonB-dependent receptor, beta-barrel domain"/>
    <property type="match status" value="1"/>
</dbReference>
<feature type="domain" description="TonB-dependent receptor-like beta-barrel" evidence="11">
    <location>
        <begin position="352"/>
        <end position="868"/>
    </location>
</feature>
<dbReference type="AlphaFoldDB" id="A0AAE9YXE0"/>
<dbReference type="RefSeq" id="WP_044831546.1">
    <property type="nucleotide sequence ID" value="NZ_CP059735.1"/>
</dbReference>
<feature type="signal peptide" evidence="10">
    <location>
        <begin position="1"/>
        <end position="29"/>
    </location>
</feature>
<keyword evidence="3 8" id="KW-1134">Transmembrane beta strand</keyword>
<keyword evidence="13" id="KW-0675">Receptor</keyword>
<protein>
    <submittedName>
        <fullName evidence="13">TonB-dependent receptor</fullName>
    </submittedName>
</protein>
<keyword evidence="5 9" id="KW-0798">TonB box</keyword>
<dbReference type="InterPro" id="IPR012910">
    <property type="entry name" value="Plug_dom"/>
</dbReference>
<name>A0AAE9YXE0_9GAMM</name>
<keyword evidence="2 8" id="KW-0813">Transport</keyword>
<sequence length="903" mass="98251">MSKYSSFKRSALSGMLISSAATLSAPVFAEAVSEQNEEHIEKIMVTGSRIARTELSSSSPITVVSKVQMERLGITDVGEALRKLPALTGNTANAQSDSGAGSVATVTLRGIEASNTLILINGRRTIAANAENQVDLLSIPFEAVEQIQVLKDGASAIYGSDAIAGVVNIITKNDFEGARINAGYGISGRGDGAEKRIGLTLGASSDRGSLMIALAQNNTDGWLSRDRTRTRDADFRHVGGQNQRSGTAPYARLTGFGLGEGEWTVPDAANPGDVIPWDYDVMGYNYHDVTSGSNTLKNTTMFFTGEYELTDDIQVFAEISSYQGWNRGNQAPPGVDTAWYGSGTETPAFHHYDADGNQFGVGANQKYNPFGVEGNVSRRFVEYGPRVYTTETDVTRYTLGFNGAFGDYDWNLTYSSQEGRMTTDGGLQPSLMRIDAALSDECGTSEDPDCVPLNVFGPPGTITQEMLDYINVTKPFSINDNTLDYYQASLAGPVMELPAGTMKFAIGYEHREEQSKQRADISQQTETFDVSWGEATSDVVSPVRKIDEFYAEFVIPTLDTLEVQLAVRHSKYSDLGETTTNPKVGVIYKPLEDLTLRGSYSTGFRAPTMLQMYSKANAAFTEGIADPCDPSGTGVVANMPGCAGLVDGNILNTVKGFNVTSGGNSELLPEEAKNLTLGLVYQATDKLSLTLDYFKITQENVVFQSPEYVLDQAYVAQNPDYTGEVTRALGGTGYIVSVNAPNDNIAERTLDGIDLALMYGFDSSVGDWDINLEWSHFLTFDVQDTADSPSRSIVGLYDNSFGNIPEDRANLTLGWSKNDWSVTYNVEYISATDEPGGHVMGSSNFHNAQVNYFYDPLGVDINLGVKNLWDKEPPLRYEGTNGVDYNTYSLRGNFFYMTLAKEF</sequence>
<feature type="chain" id="PRO_5042084960" evidence="10">
    <location>
        <begin position="30"/>
        <end position="903"/>
    </location>
</feature>
<evidence type="ECO:0000313" key="14">
    <source>
        <dbReference type="Proteomes" id="UP000032568"/>
    </source>
</evidence>
<evidence type="ECO:0000256" key="10">
    <source>
        <dbReference type="SAM" id="SignalP"/>
    </source>
</evidence>
<evidence type="ECO:0000256" key="7">
    <source>
        <dbReference type="ARBA" id="ARBA00023237"/>
    </source>
</evidence>
<dbReference type="CDD" id="cd01347">
    <property type="entry name" value="ligand_gated_channel"/>
    <property type="match status" value="1"/>
</dbReference>
<organism evidence="13 14">
    <name type="scientific">Thalassomonas actiniarum</name>
    <dbReference type="NCBI Taxonomy" id="485447"/>
    <lineage>
        <taxon>Bacteria</taxon>
        <taxon>Pseudomonadati</taxon>
        <taxon>Pseudomonadota</taxon>
        <taxon>Gammaproteobacteria</taxon>
        <taxon>Alteromonadales</taxon>
        <taxon>Colwelliaceae</taxon>
        <taxon>Thalassomonas</taxon>
    </lineage>
</organism>
<evidence type="ECO:0000256" key="3">
    <source>
        <dbReference type="ARBA" id="ARBA00022452"/>
    </source>
</evidence>
<evidence type="ECO:0000256" key="2">
    <source>
        <dbReference type="ARBA" id="ARBA00022448"/>
    </source>
</evidence>
<evidence type="ECO:0000256" key="5">
    <source>
        <dbReference type="ARBA" id="ARBA00023077"/>
    </source>
</evidence>
<keyword evidence="4 8" id="KW-0812">Transmembrane</keyword>
<gene>
    <name evidence="13" type="ORF">SG35_011765</name>
</gene>
<dbReference type="PANTHER" id="PTHR47234">
    <property type="match status" value="1"/>
</dbReference>
<keyword evidence="10" id="KW-0732">Signal</keyword>
<comment type="similarity">
    <text evidence="8 9">Belongs to the TonB-dependent receptor family.</text>
</comment>
<dbReference type="KEGG" id="tact:SG35_011765"/>
<evidence type="ECO:0000256" key="9">
    <source>
        <dbReference type="RuleBase" id="RU003357"/>
    </source>
</evidence>
<proteinExistence type="inferred from homology"/>
<feature type="domain" description="TonB-dependent receptor plug" evidence="12">
    <location>
        <begin position="56"/>
        <end position="166"/>
    </location>
</feature>
<evidence type="ECO:0000259" key="12">
    <source>
        <dbReference type="Pfam" id="PF07715"/>
    </source>
</evidence>
<evidence type="ECO:0000256" key="8">
    <source>
        <dbReference type="PROSITE-ProRule" id="PRU01360"/>
    </source>
</evidence>
<keyword evidence="6 8" id="KW-0472">Membrane</keyword>
<evidence type="ECO:0000313" key="13">
    <source>
        <dbReference type="EMBL" id="WDE01253.1"/>
    </source>
</evidence>
<keyword evidence="7 8" id="KW-0998">Cell outer membrane</keyword>